<dbReference type="GO" id="GO:0000160">
    <property type="term" value="P:phosphorelay signal transduction system"/>
    <property type="evidence" value="ECO:0007669"/>
    <property type="project" value="InterPro"/>
</dbReference>
<dbReference type="SUPFAM" id="SSF52172">
    <property type="entry name" value="CheY-like"/>
    <property type="match status" value="1"/>
</dbReference>
<evidence type="ECO:0000259" key="5">
    <source>
        <dbReference type="PROSITE" id="PS50110"/>
    </source>
</evidence>
<accession>A0A975DHP4</accession>
<dbReference type="InterPro" id="IPR000160">
    <property type="entry name" value="GGDEF_dom"/>
</dbReference>
<feature type="modified residue" description="4-aspartylphosphate" evidence="4">
    <location>
        <position position="60"/>
    </location>
</feature>
<organism evidence="7 8">
    <name type="scientific">Pseudoalteromonas xiamenensis</name>
    <dbReference type="NCBI Taxonomy" id="882626"/>
    <lineage>
        <taxon>Bacteria</taxon>
        <taxon>Pseudomonadati</taxon>
        <taxon>Pseudomonadota</taxon>
        <taxon>Gammaproteobacteria</taxon>
        <taxon>Alteromonadales</taxon>
        <taxon>Pseudoalteromonadaceae</taxon>
        <taxon>Pseudoalteromonas</taxon>
    </lineage>
</organism>
<gene>
    <name evidence="7" type="ORF">J5O05_03815</name>
</gene>
<dbReference type="Pfam" id="PF00072">
    <property type="entry name" value="Response_reg"/>
    <property type="match status" value="1"/>
</dbReference>
<comment type="cofactor">
    <cofactor evidence="1">
        <name>Mg(2+)</name>
        <dbReference type="ChEBI" id="CHEBI:18420"/>
    </cofactor>
</comment>
<dbReference type="EMBL" id="CP072133">
    <property type="protein sequence ID" value="QTH72043.1"/>
    <property type="molecule type" value="Genomic_DNA"/>
</dbReference>
<keyword evidence="4" id="KW-0597">Phosphoprotein</keyword>
<evidence type="ECO:0000256" key="4">
    <source>
        <dbReference type="PROSITE-ProRule" id="PRU00169"/>
    </source>
</evidence>
<feature type="domain" description="GGDEF" evidence="6">
    <location>
        <begin position="170"/>
        <end position="304"/>
    </location>
</feature>
<dbReference type="PANTHER" id="PTHR45138:SF9">
    <property type="entry name" value="DIGUANYLATE CYCLASE DGCM-RELATED"/>
    <property type="match status" value="1"/>
</dbReference>
<dbReference type="GO" id="GO:0052621">
    <property type="term" value="F:diguanylate cyclase activity"/>
    <property type="evidence" value="ECO:0007669"/>
    <property type="project" value="UniProtKB-EC"/>
</dbReference>
<reference evidence="7" key="1">
    <citation type="submission" date="2021-03" db="EMBL/GenBank/DDBJ databases">
        <title>Complete Genome of Pseudoalteromonas xiamenensis STKMTI.2, a new potential marine bacterium producing anti-Vibrio compounds.</title>
        <authorList>
            <person name="Handayani D.P."/>
            <person name="Isnansetyo A."/>
            <person name="Istiqomah I."/>
            <person name="Jumina J."/>
        </authorList>
    </citation>
    <scope>NUCLEOTIDE SEQUENCE</scope>
    <source>
        <strain evidence="7">STKMTI.2</strain>
    </source>
</reference>
<dbReference type="SMART" id="SM00267">
    <property type="entry name" value="GGDEF"/>
    <property type="match status" value="1"/>
</dbReference>
<dbReference type="GO" id="GO:0005886">
    <property type="term" value="C:plasma membrane"/>
    <property type="evidence" value="ECO:0007669"/>
    <property type="project" value="TreeGrafter"/>
</dbReference>
<dbReference type="PROSITE" id="PS50110">
    <property type="entry name" value="RESPONSE_REGULATORY"/>
    <property type="match status" value="1"/>
</dbReference>
<feature type="domain" description="Response regulatory" evidence="5">
    <location>
        <begin position="12"/>
        <end position="127"/>
    </location>
</feature>
<dbReference type="SMART" id="SM00448">
    <property type="entry name" value="REC"/>
    <property type="match status" value="1"/>
</dbReference>
<name>A0A975DHP4_9GAMM</name>
<comment type="catalytic activity">
    <reaction evidence="3">
        <text>2 GTP = 3',3'-c-di-GMP + 2 diphosphate</text>
        <dbReference type="Rhea" id="RHEA:24898"/>
        <dbReference type="ChEBI" id="CHEBI:33019"/>
        <dbReference type="ChEBI" id="CHEBI:37565"/>
        <dbReference type="ChEBI" id="CHEBI:58805"/>
        <dbReference type="EC" id="2.7.7.65"/>
    </reaction>
</comment>
<dbReference type="GO" id="GO:0043709">
    <property type="term" value="P:cell adhesion involved in single-species biofilm formation"/>
    <property type="evidence" value="ECO:0007669"/>
    <property type="project" value="TreeGrafter"/>
</dbReference>
<dbReference type="AlphaFoldDB" id="A0A975DHP4"/>
<dbReference type="InterPro" id="IPR011006">
    <property type="entry name" value="CheY-like_superfamily"/>
</dbReference>
<protein>
    <recommendedName>
        <fullName evidence="2">diguanylate cyclase</fullName>
        <ecNumber evidence="2">2.7.7.65</ecNumber>
    </recommendedName>
</protein>
<dbReference type="KEGG" id="pxi:J5O05_03815"/>
<dbReference type="InterPro" id="IPR043128">
    <property type="entry name" value="Rev_trsase/Diguanyl_cyclase"/>
</dbReference>
<proteinExistence type="predicted"/>
<dbReference type="Pfam" id="PF00990">
    <property type="entry name" value="GGDEF"/>
    <property type="match status" value="1"/>
</dbReference>
<evidence type="ECO:0000256" key="1">
    <source>
        <dbReference type="ARBA" id="ARBA00001946"/>
    </source>
</evidence>
<dbReference type="InterPro" id="IPR001789">
    <property type="entry name" value="Sig_transdc_resp-reg_receiver"/>
</dbReference>
<evidence type="ECO:0000259" key="6">
    <source>
        <dbReference type="PROSITE" id="PS50887"/>
    </source>
</evidence>
<dbReference type="Proteomes" id="UP000664904">
    <property type="component" value="Chromosome"/>
</dbReference>
<dbReference type="InterPro" id="IPR029787">
    <property type="entry name" value="Nucleotide_cyclase"/>
</dbReference>
<evidence type="ECO:0000313" key="7">
    <source>
        <dbReference type="EMBL" id="QTH72043.1"/>
    </source>
</evidence>
<dbReference type="NCBIfam" id="TIGR00254">
    <property type="entry name" value="GGDEF"/>
    <property type="match status" value="1"/>
</dbReference>
<dbReference type="FunFam" id="3.30.70.270:FF:000001">
    <property type="entry name" value="Diguanylate cyclase domain protein"/>
    <property type="match status" value="1"/>
</dbReference>
<dbReference type="InterPro" id="IPR050469">
    <property type="entry name" value="Diguanylate_Cyclase"/>
</dbReference>
<dbReference type="CDD" id="cd17546">
    <property type="entry name" value="REC_hyHK_CKI1_RcsC-like"/>
    <property type="match status" value="1"/>
</dbReference>
<dbReference type="CDD" id="cd01949">
    <property type="entry name" value="GGDEF"/>
    <property type="match status" value="1"/>
</dbReference>
<dbReference type="PANTHER" id="PTHR45138">
    <property type="entry name" value="REGULATORY COMPONENTS OF SENSORY TRANSDUCTION SYSTEM"/>
    <property type="match status" value="1"/>
</dbReference>
<dbReference type="RefSeq" id="WP_208843665.1">
    <property type="nucleotide sequence ID" value="NZ_CP072133.1"/>
</dbReference>
<dbReference type="PROSITE" id="PS50887">
    <property type="entry name" value="GGDEF"/>
    <property type="match status" value="1"/>
</dbReference>
<dbReference type="SUPFAM" id="SSF55073">
    <property type="entry name" value="Nucleotide cyclase"/>
    <property type="match status" value="1"/>
</dbReference>
<keyword evidence="8" id="KW-1185">Reference proteome</keyword>
<dbReference type="Gene3D" id="3.30.70.270">
    <property type="match status" value="1"/>
</dbReference>
<sequence>MFNDVDDLSDCKVLLVEDSVINQKIIQVCLADLCDVAVVESGEEAIEYCLQSAPDLILMDWILTGITGLEACKLLQSKPSTANIPVIFVTSNVGESQQEECWDAGAVDFIGKPIVARTLVNRVKTHLKYKKQADLLREYSYVDGLTGVFNRRYFSQEMDRHYRQGQRANTTLSMIILDVDNFKKYNDHYGHLKGDDVLKSVAKVLKHCTRRPLDGAFRYGGEEFAVLLPNTPKEAAFEIAQNIINGLHQLGIEHAESPFDVVTASAGVSSTHTASDPAELIKQADTALYEAKKNGRNRVIEFSPEHEKSI</sequence>
<dbReference type="EC" id="2.7.7.65" evidence="2"/>
<evidence type="ECO:0000256" key="2">
    <source>
        <dbReference type="ARBA" id="ARBA00012528"/>
    </source>
</evidence>
<evidence type="ECO:0000313" key="8">
    <source>
        <dbReference type="Proteomes" id="UP000664904"/>
    </source>
</evidence>
<evidence type="ECO:0000256" key="3">
    <source>
        <dbReference type="ARBA" id="ARBA00034247"/>
    </source>
</evidence>
<dbReference type="GO" id="GO:1902201">
    <property type="term" value="P:negative regulation of bacterial-type flagellum-dependent cell motility"/>
    <property type="evidence" value="ECO:0007669"/>
    <property type="project" value="TreeGrafter"/>
</dbReference>
<dbReference type="Gene3D" id="3.40.50.2300">
    <property type="match status" value="1"/>
</dbReference>